<proteinExistence type="predicted"/>
<evidence type="ECO:0000313" key="2">
    <source>
        <dbReference type="Proteomes" id="UP000266340"/>
    </source>
</evidence>
<organism evidence="1 2">
    <name type="scientific">Cohnella faecalis</name>
    <dbReference type="NCBI Taxonomy" id="2315694"/>
    <lineage>
        <taxon>Bacteria</taxon>
        <taxon>Bacillati</taxon>
        <taxon>Bacillota</taxon>
        <taxon>Bacilli</taxon>
        <taxon>Bacillales</taxon>
        <taxon>Paenibacillaceae</taxon>
        <taxon>Cohnella</taxon>
    </lineage>
</organism>
<dbReference type="AlphaFoldDB" id="A0A398CSK4"/>
<gene>
    <name evidence="1" type="ORF">D3H35_06325</name>
</gene>
<accession>A0A398CSK4</accession>
<dbReference type="EMBL" id="QXJM01000027">
    <property type="protein sequence ID" value="RIE04229.1"/>
    <property type="molecule type" value="Genomic_DNA"/>
</dbReference>
<evidence type="ECO:0000313" key="1">
    <source>
        <dbReference type="EMBL" id="RIE04229.1"/>
    </source>
</evidence>
<dbReference type="InterPro" id="IPR027417">
    <property type="entry name" value="P-loop_NTPase"/>
</dbReference>
<comment type="caution">
    <text evidence="1">The sequence shown here is derived from an EMBL/GenBank/DDBJ whole genome shotgun (WGS) entry which is preliminary data.</text>
</comment>
<keyword evidence="2" id="KW-1185">Reference proteome</keyword>
<dbReference type="Gene3D" id="3.40.50.300">
    <property type="entry name" value="P-loop containing nucleotide triphosphate hydrolases"/>
    <property type="match status" value="1"/>
</dbReference>
<dbReference type="SUPFAM" id="SSF53795">
    <property type="entry name" value="PEP carboxykinase-like"/>
    <property type="match status" value="1"/>
</dbReference>
<dbReference type="Proteomes" id="UP000266340">
    <property type="component" value="Unassembled WGS sequence"/>
</dbReference>
<protein>
    <submittedName>
        <fullName evidence="1">Aldolase</fullName>
    </submittedName>
</protein>
<sequence length="317" mass="34701">MALSNRYIGFGLQIWSELTLPELVKIRQGEEPDVRIEIGDLKRKWEECGSPMTYFAVKDGEVFFNIPNAALFRIDNGNRITVSPEAGADEAFIRLYLLGLCMSALLLQRGVLPLHGSAVVVDGLAFAFLGNSGSGKSTLAAAFTRCGFRLLSDDVIAISASCENNERSTPVAIPSFPYQKLWNASLEPLGLSGSALSPIYGETTKYAVPASNVYSAAAVPLSGLFELLPSEDAQKVDIAPVSRLERFPLLGHHTFRNFLVPLLDLGDWHFRVSASIAAKTDIYRLRRPTNRFALNEMVDRIVETARVFNAGGMGRSE</sequence>
<reference evidence="1 2" key="1">
    <citation type="submission" date="2018-09" db="EMBL/GenBank/DDBJ databases">
        <title>Cohnella cavernae sp. nov., isolated from a karst cave.</title>
        <authorList>
            <person name="Zhu H."/>
        </authorList>
    </citation>
    <scope>NUCLEOTIDE SEQUENCE [LARGE SCALE GENOMIC DNA]</scope>
    <source>
        <strain evidence="1 2">K2E09-144</strain>
    </source>
</reference>
<name>A0A398CSK4_9BACL</name>